<keyword evidence="2" id="KW-0862">Zinc</keyword>
<dbReference type="RefSeq" id="WP_066182096.1">
    <property type="nucleotide sequence ID" value="NZ_LQZT01000042.1"/>
</dbReference>
<gene>
    <name evidence="3" type="ORF">AWJ14_19360</name>
</gene>
<dbReference type="Gene3D" id="3.60.21.10">
    <property type="match status" value="1"/>
</dbReference>
<dbReference type="AlphaFoldDB" id="A0A1C1YRY9"/>
<proteinExistence type="predicted"/>
<dbReference type="Proteomes" id="UP000094795">
    <property type="component" value="Unassembled WGS sequence"/>
</dbReference>
<evidence type="ECO:0008006" key="5">
    <source>
        <dbReference type="Google" id="ProtNLM"/>
    </source>
</evidence>
<accession>A0A1C1YRY9</accession>
<dbReference type="InterPro" id="IPR029052">
    <property type="entry name" value="Metallo-depent_PP-like"/>
</dbReference>
<dbReference type="GO" id="GO:0046872">
    <property type="term" value="F:metal ion binding"/>
    <property type="evidence" value="ECO:0007669"/>
    <property type="project" value="UniProtKB-KW"/>
</dbReference>
<dbReference type="EMBL" id="LQZT01000042">
    <property type="protein sequence ID" value="OCW56254.1"/>
    <property type="molecule type" value="Genomic_DNA"/>
</dbReference>
<comment type="caution">
    <text evidence="3">The sequence shown here is derived from an EMBL/GenBank/DDBJ whole genome shotgun (WGS) entry which is preliminary data.</text>
</comment>
<dbReference type="PROSITE" id="PS01306">
    <property type="entry name" value="UPF0054"/>
    <property type="match status" value="1"/>
</dbReference>
<keyword evidence="4" id="KW-1185">Reference proteome</keyword>
<reference evidence="3 4" key="1">
    <citation type="submission" date="2015-12" db="EMBL/GenBank/DDBJ databases">
        <authorList>
            <person name="Shamseldin A."/>
            <person name="Moawad H."/>
            <person name="Abd El-Rahim W.M."/>
            <person name="Sadowsky M.J."/>
        </authorList>
    </citation>
    <scope>NUCLEOTIDE SEQUENCE [LARGE SCALE GENOMIC DNA]</scope>
    <source>
        <strain evidence="3 4">JC234</strain>
    </source>
</reference>
<organism evidence="3 4">
    <name type="scientific">Hoeflea olei</name>
    <dbReference type="NCBI Taxonomy" id="1480615"/>
    <lineage>
        <taxon>Bacteria</taxon>
        <taxon>Pseudomonadati</taxon>
        <taxon>Pseudomonadota</taxon>
        <taxon>Alphaproteobacteria</taxon>
        <taxon>Hyphomicrobiales</taxon>
        <taxon>Rhizobiaceae</taxon>
        <taxon>Hoeflea</taxon>
    </lineage>
</organism>
<dbReference type="OrthoDB" id="5380073at2"/>
<keyword evidence="1" id="KW-0479">Metal-binding</keyword>
<evidence type="ECO:0000256" key="1">
    <source>
        <dbReference type="ARBA" id="ARBA00022723"/>
    </source>
</evidence>
<dbReference type="InterPro" id="IPR020549">
    <property type="entry name" value="YbeY_CS"/>
</dbReference>
<protein>
    <recommendedName>
        <fullName evidence="5">Calcineurin-like phosphoesterase domain-containing protein</fullName>
    </recommendedName>
</protein>
<evidence type="ECO:0000256" key="2">
    <source>
        <dbReference type="ARBA" id="ARBA00022833"/>
    </source>
</evidence>
<dbReference type="SUPFAM" id="SSF56300">
    <property type="entry name" value="Metallo-dependent phosphatases"/>
    <property type="match status" value="1"/>
</dbReference>
<evidence type="ECO:0000313" key="3">
    <source>
        <dbReference type="EMBL" id="OCW56254.1"/>
    </source>
</evidence>
<sequence>MSFTRKWYTADLHLGHHGILRHCAATRPFDAVEDMDAAIVRRINDRVERDDILYVIGDFALSGDVEYIRHLFHEMHGRKILVLGNHDLDNKGRVSKTVRGLPWDQPPVHALETTDEGCRIYLHHYACRTWPAAHHGGYHLFGHSHGDLAPLGRSRDVGIDCADTHFAPLTFSEIKESLDV</sequence>
<name>A0A1C1YRY9_9HYPH</name>
<dbReference type="STRING" id="1480615.AWJ14_19360"/>
<evidence type="ECO:0000313" key="4">
    <source>
        <dbReference type="Proteomes" id="UP000094795"/>
    </source>
</evidence>